<reference evidence="2 3" key="1">
    <citation type="submission" date="2021-03" db="EMBL/GenBank/DDBJ databases">
        <title>Sequencing the genomes of 1000 actinobacteria strains.</title>
        <authorList>
            <person name="Klenk H.-P."/>
        </authorList>
    </citation>
    <scope>NUCLEOTIDE SEQUENCE [LARGE SCALE GENOMIC DNA]</scope>
    <source>
        <strain evidence="2 3">DSM 45510</strain>
    </source>
</reference>
<feature type="compositionally biased region" description="Gly residues" evidence="1">
    <location>
        <begin position="316"/>
        <end position="352"/>
    </location>
</feature>
<dbReference type="InterPro" id="IPR038332">
    <property type="entry name" value="PPE_sf"/>
</dbReference>
<accession>A0ABS4PLS5</accession>
<dbReference type="RefSeq" id="WP_209663472.1">
    <property type="nucleotide sequence ID" value="NZ_JAGGMS010000001.1"/>
</dbReference>
<dbReference type="Gene3D" id="1.20.1260.20">
    <property type="entry name" value="PPE superfamily"/>
    <property type="match status" value="1"/>
</dbReference>
<dbReference type="Proteomes" id="UP000741013">
    <property type="component" value="Unassembled WGS sequence"/>
</dbReference>
<name>A0ABS4PLS5_9PSEU</name>
<organism evidence="2 3">
    <name type="scientific">Amycolatopsis magusensis</name>
    <dbReference type="NCBI Taxonomy" id="882444"/>
    <lineage>
        <taxon>Bacteria</taxon>
        <taxon>Bacillati</taxon>
        <taxon>Actinomycetota</taxon>
        <taxon>Actinomycetes</taxon>
        <taxon>Pseudonocardiales</taxon>
        <taxon>Pseudonocardiaceae</taxon>
        <taxon>Amycolatopsis</taxon>
    </lineage>
</organism>
<comment type="caution">
    <text evidence="2">The sequence shown here is derived from an EMBL/GenBank/DDBJ whole genome shotgun (WGS) entry which is preliminary data.</text>
</comment>
<evidence type="ECO:0000313" key="2">
    <source>
        <dbReference type="EMBL" id="MBP2179798.1"/>
    </source>
</evidence>
<feature type="compositionally biased region" description="Gly residues" evidence="1">
    <location>
        <begin position="417"/>
        <end position="432"/>
    </location>
</feature>
<feature type="compositionally biased region" description="Low complexity" evidence="1">
    <location>
        <begin position="270"/>
        <end position="280"/>
    </location>
</feature>
<evidence type="ECO:0000256" key="1">
    <source>
        <dbReference type="SAM" id="MobiDB-lite"/>
    </source>
</evidence>
<feature type="compositionally biased region" description="Gly residues" evidence="1">
    <location>
        <begin position="243"/>
        <end position="254"/>
    </location>
</feature>
<keyword evidence="3" id="KW-1185">Reference proteome</keyword>
<evidence type="ECO:0000313" key="3">
    <source>
        <dbReference type="Proteomes" id="UP000741013"/>
    </source>
</evidence>
<sequence length="465" mass="44838">MVLFLVPIVAGAAAYGAATQDESGSYSAGSGDRKIDCHQIWQQITTGEGPQSLAEGQAAAGRLKGNYESRITTINQLTAEMDAAWTGTSGAAAKSGGHPLKVWMQDSKDKLNDSDKYLGEQYNAFTTVHSKVQEVPKEPPQSGFINDIKPWETDTDRAIEEYNTKGQANVDAFNAYYKSSGDNGQGMPTYNAISGQVQAVDVNGDGTDGDGKDKDGNGSADQNGQGNDKGGYTPGNIPSANLPGGGSTPGGGYQPGNIPGAGTPGGGYNPGNIPGYNPGDLPGGSGGPGSPGYKPPSWDNGTGAAGYTPGKIPSAGGFGPGGSGGFGPGSGGEIPGADGFGPGGGGGGFGPGSGGNIGVGGIGAGGAGSGSGAGGIGAGGQSGAGAGAGKGMGMGGAMGGAAAAGAAGAGRGMGGGMGMGGMGAGGGRGGQGAEDEERQSRYLLGDDPNEVFGTDELTAPPVIGE</sequence>
<gene>
    <name evidence="2" type="ORF">JOM49_001324</name>
</gene>
<feature type="region of interest" description="Disordered" evidence="1">
    <location>
        <begin position="417"/>
        <end position="465"/>
    </location>
</feature>
<feature type="compositionally biased region" description="Gly residues" evidence="1">
    <location>
        <begin position="281"/>
        <end position="290"/>
    </location>
</feature>
<dbReference type="EMBL" id="JAGGMS010000001">
    <property type="protein sequence ID" value="MBP2179798.1"/>
    <property type="molecule type" value="Genomic_DNA"/>
</dbReference>
<protein>
    <recommendedName>
        <fullName evidence="4">PPE family protein</fullName>
    </recommendedName>
</protein>
<proteinExistence type="predicted"/>
<feature type="region of interest" description="Disordered" evidence="1">
    <location>
        <begin position="200"/>
        <end position="352"/>
    </location>
</feature>
<evidence type="ECO:0008006" key="4">
    <source>
        <dbReference type="Google" id="ProtNLM"/>
    </source>
</evidence>